<organism evidence="1">
    <name type="scientific">marine sediment metagenome</name>
    <dbReference type="NCBI Taxonomy" id="412755"/>
    <lineage>
        <taxon>unclassified sequences</taxon>
        <taxon>metagenomes</taxon>
        <taxon>ecological metagenomes</taxon>
    </lineage>
</organism>
<evidence type="ECO:0008006" key="2">
    <source>
        <dbReference type="Google" id="ProtNLM"/>
    </source>
</evidence>
<name>X0XI02_9ZZZZ</name>
<dbReference type="AlphaFoldDB" id="X0XI02"/>
<dbReference type="EMBL" id="BARS01045764">
    <property type="protein sequence ID" value="GAG36293.1"/>
    <property type="molecule type" value="Genomic_DNA"/>
</dbReference>
<accession>X0XI02</accession>
<dbReference type="Pfam" id="PF20067">
    <property type="entry name" value="SSL_N"/>
    <property type="match status" value="1"/>
</dbReference>
<comment type="caution">
    <text evidence="1">The sequence shown here is derived from an EMBL/GenBank/DDBJ whole genome shotgun (WGS) entry which is preliminary data.</text>
</comment>
<sequence>MLLGIVGAVSSAAAPAVPDHFCITEYADLSLSAHGPTALAVGPDDRVYVALEDGRIYAFEDTDGDDQQDEYQLFATGQGLIIPGRDGLVGGVSLRHRPWNDPGDE</sequence>
<evidence type="ECO:0000313" key="1">
    <source>
        <dbReference type="EMBL" id="GAG36293.1"/>
    </source>
</evidence>
<proteinExistence type="predicted"/>
<gene>
    <name evidence="1" type="ORF">S01H1_68971</name>
</gene>
<protein>
    <recommendedName>
        <fullName evidence="2">Glucose/Sorbosone dehydrogenase domain-containing protein</fullName>
    </recommendedName>
</protein>
<reference evidence="1" key="1">
    <citation type="journal article" date="2014" name="Front. Microbiol.">
        <title>High frequency of phylogenetically diverse reductive dehalogenase-homologous genes in deep subseafloor sedimentary metagenomes.</title>
        <authorList>
            <person name="Kawai M."/>
            <person name="Futagami T."/>
            <person name="Toyoda A."/>
            <person name="Takaki Y."/>
            <person name="Nishi S."/>
            <person name="Hori S."/>
            <person name="Arai W."/>
            <person name="Tsubouchi T."/>
            <person name="Morono Y."/>
            <person name="Uchiyama I."/>
            <person name="Ito T."/>
            <person name="Fujiyama A."/>
            <person name="Inagaki F."/>
            <person name="Takami H."/>
        </authorList>
    </citation>
    <scope>NUCLEOTIDE SEQUENCE</scope>
    <source>
        <strain evidence="1">Expedition CK06-06</strain>
    </source>
</reference>